<comment type="cofactor">
    <cofactor evidence="1">
        <name>heme</name>
        <dbReference type="ChEBI" id="CHEBI:30413"/>
    </cofactor>
</comment>
<dbReference type="InterPro" id="IPR017972">
    <property type="entry name" value="Cyt_P450_CS"/>
</dbReference>
<dbReference type="Gene3D" id="1.10.630.10">
    <property type="entry name" value="Cytochrome P450"/>
    <property type="match status" value="1"/>
</dbReference>
<dbReference type="InterPro" id="IPR050121">
    <property type="entry name" value="Cytochrome_P450_monoxygenase"/>
</dbReference>
<keyword evidence="4 5" id="KW-0408">Iron</keyword>
<keyword evidence="8" id="KW-1185">Reference proteome</keyword>
<dbReference type="PRINTS" id="PR00465">
    <property type="entry name" value="EP450IV"/>
</dbReference>
<keyword evidence="3 5" id="KW-0479">Metal-binding</keyword>
<accession>A0ABU4VJ93</accession>
<proteinExistence type="inferred from homology"/>
<dbReference type="InterPro" id="IPR002403">
    <property type="entry name" value="Cyt_P450_E_grp-IV"/>
</dbReference>
<dbReference type="RefSeq" id="WP_319953131.1">
    <property type="nucleotide sequence ID" value="NZ_JAXAVX010000002.1"/>
</dbReference>
<keyword evidence="5" id="KW-0349">Heme</keyword>
<evidence type="ECO:0000313" key="8">
    <source>
        <dbReference type="Proteomes" id="UP001277761"/>
    </source>
</evidence>
<dbReference type="Pfam" id="PF00067">
    <property type="entry name" value="p450"/>
    <property type="match status" value="1"/>
</dbReference>
<organism evidence="7 8">
    <name type="scientific">Patulibacter brassicae</name>
    <dbReference type="NCBI Taxonomy" id="1705717"/>
    <lineage>
        <taxon>Bacteria</taxon>
        <taxon>Bacillati</taxon>
        <taxon>Actinomycetota</taxon>
        <taxon>Thermoleophilia</taxon>
        <taxon>Solirubrobacterales</taxon>
        <taxon>Patulibacteraceae</taxon>
        <taxon>Patulibacter</taxon>
    </lineage>
</organism>
<evidence type="ECO:0000313" key="7">
    <source>
        <dbReference type="EMBL" id="MDX8150978.1"/>
    </source>
</evidence>
<dbReference type="EMBL" id="JAXAVX010000002">
    <property type="protein sequence ID" value="MDX8150978.1"/>
    <property type="molecule type" value="Genomic_DNA"/>
</dbReference>
<dbReference type="PRINTS" id="PR00385">
    <property type="entry name" value="P450"/>
</dbReference>
<evidence type="ECO:0000256" key="1">
    <source>
        <dbReference type="ARBA" id="ARBA00001971"/>
    </source>
</evidence>
<protein>
    <submittedName>
        <fullName evidence="7">Cytochrome P450</fullName>
    </submittedName>
</protein>
<reference evidence="7 8" key="1">
    <citation type="submission" date="2023-11" db="EMBL/GenBank/DDBJ databases">
        <authorList>
            <person name="Xu M."/>
            <person name="Jiang T."/>
        </authorList>
    </citation>
    <scope>NUCLEOTIDE SEQUENCE [LARGE SCALE GENOMIC DNA]</scope>
    <source>
        <strain evidence="7 8">SD</strain>
    </source>
</reference>
<gene>
    <name evidence="7" type="ORF">SK069_05180</name>
</gene>
<evidence type="ECO:0000256" key="5">
    <source>
        <dbReference type="RuleBase" id="RU000461"/>
    </source>
</evidence>
<sequence>MTRTSPPSPKARVAPSAPPPAPVDRRLHVDVARDLRDERAARQRIPLPAGSHRPSLRNTWLTTSDPLRLLLEHERRFGPVFTIRHGHQAVVWGIGAEANHQILVREADAFSWRHGRFADLWHLLGDSFFAIDGPYHHQTRRMLLPGFHADAVEGVANGIVAEARAGADALAAQAGSRIDLNGWIRELAMRIALRVLAGIRGDEAGERRMAHEFERALRYHGHSIPAQMLRGPRTPFADMQDARAILDRMLGAEIERRRAADDPGPGVLGMLVGATDEHGAPLPASVVRDHLTSLLFAGHDTTTATFTFLAYELGRNPAAREALLAELDEHVDGGPTAAQLDGTALPVLERTLSETLRRYPIAWLGPRRTVRDVELCGVPIPAGVGVHYSSWVTHHLDALYPDPLAFRPDRFLPGGEVDRLPKGAYVPFGGGSRICLGKRFAQYELRAIAATVLPRLLLEPDPADPLRMSFTPTLGPRGGMRFMVRPR</sequence>
<dbReference type="PANTHER" id="PTHR24305">
    <property type="entry name" value="CYTOCHROME P450"/>
    <property type="match status" value="1"/>
</dbReference>
<evidence type="ECO:0000256" key="4">
    <source>
        <dbReference type="ARBA" id="ARBA00023004"/>
    </source>
</evidence>
<dbReference type="SUPFAM" id="SSF48264">
    <property type="entry name" value="Cytochrome P450"/>
    <property type="match status" value="1"/>
</dbReference>
<keyword evidence="5" id="KW-0560">Oxidoreductase</keyword>
<dbReference type="PROSITE" id="PS00086">
    <property type="entry name" value="CYTOCHROME_P450"/>
    <property type="match status" value="1"/>
</dbReference>
<evidence type="ECO:0000256" key="6">
    <source>
        <dbReference type="SAM" id="MobiDB-lite"/>
    </source>
</evidence>
<feature type="region of interest" description="Disordered" evidence="6">
    <location>
        <begin position="1"/>
        <end position="26"/>
    </location>
</feature>
<evidence type="ECO:0000256" key="3">
    <source>
        <dbReference type="ARBA" id="ARBA00022723"/>
    </source>
</evidence>
<dbReference type="PANTHER" id="PTHR24305:SF166">
    <property type="entry name" value="CYTOCHROME P450 12A4, MITOCHONDRIAL-RELATED"/>
    <property type="match status" value="1"/>
</dbReference>
<evidence type="ECO:0000256" key="2">
    <source>
        <dbReference type="ARBA" id="ARBA00010617"/>
    </source>
</evidence>
<dbReference type="InterPro" id="IPR001128">
    <property type="entry name" value="Cyt_P450"/>
</dbReference>
<comment type="caution">
    <text evidence="7">The sequence shown here is derived from an EMBL/GenBank/DDBJ whole genome shotgun (WGS) entry which is preliminary data.</text>
</comment>
<dbReference type="Proteomes" id="UP001277761">
    <property type="component" value="Unassembled WGS sequence"/>
</dbReference>
<name>A0ABU4VJ93_9ACTN</name>
<comment type="similarity">
    <text evidence="2 5">Belongs to the cytochrome P450 family.</text>
</comment>
<keyword evidence="5" id="KW-0503">Monooxygenase</keyword>
<dbReference type="InterPro" id="IPR036396">
    <property type="entry name" value="Cyt_P450_sf"/>
</dbReference>